<protein>
    <submittedName>
        <fullName evidence="2">Uncharacterized protein</fullName>
    </submittedName>
</protein>
<accession>A0ABX0AB17</accession>
<sequence length="133" mass="13371">MTKSVSLFATIAFALGLSAAASAAKAPVTLSVQNGVVMTSQGGDFAAAQDGQVLTAGDRVMITEKASAVVRYPGGCARQYSAPGVYVVEEDCKKTVTADDDMHNWTMISAIGLGAAAVAAAVSGGGDDEPVSR</sequence>
<gene>
    <name evidence="2" type="ORF">DT603_07720</name>
</gene>
<keyword evidence="1" id="KW-0732">Signal</keyword>
<comment type="caution">
    <text evidence="2">The sequence shown here is derived from an EMBL/GenBank/DDBJ whole genome shotgun (WGS) entry which is preliminary data.</text>
</comment>
<evidence type="ECO:0000313" key="2">
    <source>
        <dbReference type="EMBL" id="NDK38727.1"/>
    </source>
</evidence>
<dbReference type="EMBL" id="QOVG01000004">
    <property type="protein sequence ID" value="NDK38727.1"/>
    <property type="molecule type" value="Genomic_DNA"/>
</dbReference>
<name>A0ABX0AB17_9GAMM</name>
<reference evidence="2 3" key="1">
    <citation type="submission" date="2018-07" db="EMBL/GenBank/DDBJ databases">
        <title>Whole genome Sequencing of Pseudoxanthomonas gei KCTC 32298 (T).</title>
        <authorList>
            <person name="Kumar S."/>
            <person name="Bansal K."/>
            <person name="Kaur A."/>
            <person name="Patil P."/>
            <person name="Sharma S."/>
            <person name="Patil P.B."/>
        </authorList>
    </citation>
    <scope>NUCLEOTIDE SEQUENCE [LARGE SCALE GENOMIC DNA]</scope>
    <source>
        <strain evidence="2 3">KCTC 32298</strain>
    </source>
</reference>
<evidence type="ECO:0000256" key="1">
    <source>
        <dbReference type="SAM" id="SignalP"/>
    </source>
</evidence>
<organism evidence="2 3">
    <name type="scientific">Pseudoxanthomonas gei</name>
    <dbReference type="NCBI Taxonomy" id="1383030"/>
    <lineage>
        <taxon>Bacteria</taxon>
        <taxon>Pseudomonadati</taxon>
        <taxon>Pseudomonadota</taxon>
        <taxon>Gammaproteobacteria</taxon>
        <taxon>Lysobacterales</taxon>
        <taxon>Lysobacteraceae</taxon>
        <taxon>Pseudoxanthomonas</taxon>
    </lineage>
</organism>
<feature type="signal peptide" evidence="1">
    <location>
        <begin position="1"/>
        <end position="23"/>
    </location>
</feature>
<keyword evidence="3" id="KW-1185">Reference proteome</keyword>
<evidence type="ECO:0000313" key="3">
    <source>
        <dbReference type="Proteomes" id="UP001429354"/>
    </source>
</evidence>
<dbReference type="Proteomes" id="UP001429354">
    <property type="component" value="Unassembled WGS sequence"/>
</dbReference>
<proteinExistence type="predicted"/>
<dbReference type="RefSeq" id="WP_162349293.1">
    <property type="nucleotide sequence ID" value="NZ_QOVG01000004.1"/>
</dbReference>
<feature type="chain" id="PRO_5045224271" evidence="1">
    <location>
        <begin position="24"/>
        <end position="133"/>
    </location>
</feature>